<reference evidence="16" key="1">
    <citation type="submission" date="2022-11" db="UniProtKB">
        <authorList>
            <consortium name="WormBaseParasite"/>
        </authorList>
    </citation>
    <scope>IDENTIFICATION</scope>
</reference>
<dbReference type="Pfam" id="PF00211">
    <property type="entry name" value="Guanylate_cyc"/>
    <property type="match status" value="1"/>
</dbReference>
<feature type="region of interest" description="Disordered" evidence="13">
    <location>
        <begin position="673"/>
        <end position="692"/>
    </location>
</feature>
<dbReference type="WBParaSite" id="scaffold11469_cov208.g15608">
    <property type="protein sequence ID" value="scaffold11469_cov208.g15608"/>
    <property type="gene ID" value="scaffold11469_cov208.g15608"/>
</dbReference>
<dbReference type="GO" id="GO:0004016">
    <property type="term" value="F:adenylate cyclase activity"/>
    <property type="evidence" value="ECO:0007669"/>
    <property type="project" value="UniProtKB-EC"/>
</dbReference>
<comment type="catalytic activity">
    <reaction evidence="2">
        <text>ATP = 3',5'-cyclic AMP + diphosphate</text>
        <dbReference type="Rhea" id="RHEA:15389"/>
        <dbReference type="ChEBI" id="CHEBI:30616"/>
        <dbReference type="ChEBI" id="CHEBI:33019"/>
        <dbReference type="ChEBI" id="CHEBI:58165"/>
        <dbReference type="EC" id="4.6.1.1"/>
    </reaction>
</comment>
<evidence type="ECO:0000256" key="3">
    <source>
        <dbReference type="ARBA" id="ARBA00004141"/>
    </source>
</evidence>
<evidence type="ECO:0000256" key="4">
    <source>
        <dbReference type="ARBA" id="ARBA00012201"/>
    </source>
</evidence>
<name>A0A915LJ12_MELJA</name>
<keyword evidence="7" id="KW-0547">Nucleotide-binding</keyword>
<dbReference type="GO" id="GO:0005886">
    <property type="term" value="C:plasma membrane"/>
    <property type="evidence" value="ECO:0007669"/>
    <property type="project" value="TreeGrafter"/>
</dbReference>
<feature type="region of interest" description="Disordered" evidence="13">
    <location>
        <begin position="590"/>
        <end position="618"/>
    </location>
</feature>
<evidence type="ECO:0000256" key="1">
    <source>
        <dbReference type="ARBA" id="ARBA00001436"/>
    </source>
</evidence>
<evidence type="ECO:0000256" key="5">
    <source>
        <dbReference type="ARBA" id="ARBA00022692"/>
    </source>
</evidence>
<accession>A0A915LJ12</accession>
<keyword evidence="6" id="KW-0479">Metal-binding</keyword>
<feature type="domain" description="Guanylate cyclase" evidence="14">
    <location>
        <begin position="288"/>
        <end position="415"/>
    </location>
</feature>
<evidence type="ECO:0000313" key="15">
    <source>
        <dbReference type="Proteomes" id="UP000887561"/>
    </source>
</evidence>
<dbReference type="SUPFAM" id="SSF55073">
    <property type="entry name" value="Nucleotide cyclase"/>
    <property type="match status" value="1"/>
</dbReference>
<feature type="region of interest" description="Disordered" evidence="13">
    <location>
        <begin position="705"/>
        <end position="732"/>
    </location>
</feature>
<comment type="catalytic activity">
    <reaction evidence="1">
        <text>GTP = 3',5'-cyclic GMP + diphosphate</text>
        <dbReference type="Rhea" id="RHEA:13665"/>
        <dbReference type="ChEBI" id="CHEBI:33019"/>
        <dbReference type="ChEBI" id="CHEBI:37565"/>
        <dbReference type="ChEBI" id="CHEBI:57746"/>
        <dbReference type="EC" id="4.6.1.2"/>
    </reaction>
</comment>
<dbReference type="AlphaFoldDB" id="A0A915LJ12"/>
<dbReference type="GO" id="GO:0005524">
    <property type="term" value="F:ATP binding"/>
    <property type="evidence" value="ECO:0007669"/>
    <property type="project" value="UniProtKB-KW"/>
</dbReference>
<evidence type="ECO:0000256" key="2">
    <source>
        <dbReference type="ARBA" id="ARBA00001593"/>
    </source>
</evidence>
<evidence type="ECO:0000256" key="12">
    <source>
        <dbReference type="ARBA" id="ARBA00023239"/>
    </source>
</evidence>
<dbReference type="Gene3D" id="3.30.70.1230">
    <property type="entry name" value="Nucleotide cyclase"/>
    <property type="match status" value="1"/>
</dbReference>
<feature type="compositionally biased region" description="Polar residues" evidence="13">
    <location>
        <begin position="226"/>
        <end position="239"/>
    </location>
</feature>
<sequence length="824" mass="89876">MSEAKILQRDASASKSHKNKLLKEKNVKEEANSSPVEPIETDAMLEKRDENRLANAILNASKGENEFLPPQLQANGSSGGRNTACVEVRARSSSPRRIPLFERASARWWNPQFASPTLETQYWKCSFPLLRDRFRSGLLYILICCLSVVHFRTGTKTAIHLCIHLLGIHLYILTQVRQRKTFLKVGQSLLARKDLELETQFKDHMIQSVADELLKETSELRRPSASLESHSNCRTSNATVGGGGRSSAAGESTSGGGLMPGPDGRLSSSGGGVRKFRPFTMNLMSDVSILFADIAGFTKMASNKSADELVNLLNDLFGRFDYLCGRCCLEKISTLGDCYYCVAGCPEPRADHAKCCVEMGLAMIIAIRQFDLDRGQAVNMRVGIHTGKVMCGMVGTRRFKFDVFSNDVTLANEMESTGVAGRVHISEKTADYLDDAYILEEGAPHKEMKTFFIAGRSKEFESASGQFLNTISGDSDSARGDGGLASLESGAGVYKASFRKKLVDKLRTIQTNSLPPVSRTGTTTTTTSQQLIGGSNITPFHAFGGGGSLRMRLLDRSIENQNPQFLNKEEKDINKFLSSNATGSAQVLTSIGESSTDESIGASGKQKMHKQQQIQNRLVDDTRKSTSLQMLTHGDGILPPSNTPSSKIARSIIGGTPPPNKTSESDLSEGIRKEKIGHHSKQEDKSKTNSYVDWRTAERIGGKISADLANESSANNSGRGSRSSGLQELGSEIGGHSTTSLAGLDTAISHHHNAASLTRFDTDHRDFDQRLAQVIHTADGSFAKGFWMHQESVQLVIVVSYIETSIDFIKAYLWSSIPVLAGKP</sequence>
<feature type="region of interest" description="Disordered" evidence="13">
    <location>
        <begin position="1"/>
        <end position="42"/>
    </location>
</feature>
<organism evidence="15 16">
    <name type="scientific">Meloidogyne javanica</name>
    <name type="common">Root-knot nematode worm</name>
    <dbReference type="NCBI Taxonomy" id="6303"/>
    <lineage>
        <taxon>Eukaryota</taxon>
        <taxon>Metazoa</taxon>
        <taxon>Ecdysozoa</taxon>
        <taxon>Nematoda</taxon>
        <taxon>Chromadorea</taxon>
        <taxon>Rhabditida</taxon>
        <taxon>Tylenchina</taxon>
        <taxon>Tylenchomorpha</taxon>
        <taxon>Tylenchoidea</taxon>
        <taxon>Meloidogynidae</taxon>
        <taxon>Meloidogyninae</taxon>
        <taxon>Meloidogyne</taxon>
        <taxon>Meloidogyne incognita group</taxon>
    </lineage>
</organism>
<evidence type="ECO:0000256" key="7">
    <source>
        <dbReference type="ARBA" id="ARBA00022741"/>
    </source>
</evidence>
<keyword evidence="15" id="KW-1185">Reference proteome</keyword>
<dbReference type="InterPro" id="IPR001054">
    <property type="entry name" value="A/G_cyclase"/>
</dbReference>
<feature type="region of interest" description="Disordered" evidence="13">
    <location>
        <begin position="631"/>
        <end position="668"/>
    </location>
</feature>
<feature type="compositionally biased region" description="Basic and acidic residues" evidence="13">
    <location>
        <begin position="21"/>
        <end position="31"/>
    </location>
</feature>
<feature type="compositionally biased region" description="Low complexity" evidence="13">
    <location>
        <begin position="709"/>
        <end position="731"/>
    </location>
</feature>
<evidence type="ECO:0000256" key="9">
    <source>
        <dbReference type="ARBA" id="ARBA00022842"/>
    </source>
</evidence>
<evidence type="ECO:0000256" key="11">
    <source>
        <dbReference type="ARBA" id="ARBA00023136"/>
    </source>
</evidence>
<dbReference type="CDD" id="cd07302">
    <property type="entry name" value="CHD"/>
    <property type="match status" value="1"/>
</dbReference>
<dbReference type="Proteomes" id="UP000887561">
    <property type="component" value="Unplaced"/>
</dbReference>
<dbReference type="GO" id="GO:0035556">
    <property type="term" value="P:intracellular signal transduction"/>
    <property type="evidence" value="ECO:0007669"/>
    <property type="project" value="InterPro"/>
</dbReference>
<feature type="region of interest" description="Disordered" evidence="13">
    <location>
        <begin position="221"/>
        <end position="269"/>
    </location>
</feature>
<protein>
    <recommendedName>
        <fullName evidence="4">adenylate cyclase</fullName>
        <ecNumber evidence="4">4.6.1.1</ecNumber>
    </recommendedName>
</protein>
<dbReference type="PANTHER" id="PTHR45627">
    <property type="entry name" value="ADENYLATE CYCLASE TYPE 1"/>
    <property type="match status" value="1"/>
</dbReference>
<dbReference type="SMART" id="SM00044">
    <property type="entry name" value="CYCc"/>
    <property type="match status" value="1"/>
</dbReference>
<dbReference type="InterPro" id="IPR029787">
    <property type="entry name" value="Nucleotide_cyclase"/>
</dbReference>
<keyword evidence="11" id="KW-0472">Membrane</keyword>
<dbReference type="EC" id="4.6.1.1" evidence="4"/>
<comment type="subcellular location">
    <subcellularLocation>
        <location evidence="3">Membrane</location>
        <topology evidence="3">Multi-pass membrane protein</topology>
    </subcellularLocation>
</comment>
<keyword evidence="12" id="KW-0456">Lyase</keyword>
<keyword evidence="8" id="KW-0067">ATP-binding</keyword>
<evidence type="ECO:0000259" key="14">
    <source>
        <dbReference type="PROSITE" id="PS50125"/>
    </source>
</evidence>
<keyword evidence="10" id="KW-1133">Transmembrane helix</keyword>
<evidence type="ECO:0000313" key="16">
    <source>
        <dbReference type="WBParaSite" id="scaffold11469_cov208.g15608"/>
    </source>
</evidence>
<proteinExistence type="predicted"/>
<keyword evidence="9" id="KW-0460">Magnesium</keyword>
<evidence type="ECO:0000256" key="6">
    <source>
        <dbReference type="ARBA" id="ARBA00022723"/>
    </source>
</evidence>
<dbReference type="PANTHER" id="PTHR45627:SF8">
    <property type="entry name" value="ADENYLATE CYCLASE TYPE 9"/>
    <property type="match status" value="1"/>
</dbReference>
<evidence type="ECO:0000256" key="10">
    <source>
        <dbReference type="ARBA" id="ARBA00022989"/>
    </source>
</evidence>
<dbReference type="GO" id="GO:0046872">
    <property type="term" value="F:metal ion binding"/>
    <property type="evidence" value="ECO:0007669"/>
    <property type="project" value="UniProtKB-KW"/>
</dbReference>
<dbReference type="GO" id="GO:0004383">
    <property type="term" value="F:guanylate cyclase activity"/>
    <property type="evidence" value="ECO:0007669"/>
    <property type="project" value="UniProtKB-EC"/>
</dbReference>
<evidence type="ECO:0000256" key="8">
    <source>
        <dbReference type="ARBA" id="ARBA00022840"/>
    </source>
</evidence>
<dbReference type="PROSITE" id="PS50125">
    <property type="entry name" value="GUANYLATE_CYCLASE_2"/>
    <property type="match status" value="1"/>
</dbReference>
<evidence type="ECO:0000256" key="13">
    <source>
        <dbReference type="SAM" id="MobiDB-lite"/>
    </source>
</evidence>
<dbReference type="GO" id="GO:0007189">
    <property type="term" value="P:adenylate cyclase-activating G protein-coupled receptor signaling pathway"/>
    <property type="evidence" value="ECO:0007669"/>
    <property type="project" value="TreeGrafter"/>
</dbReference>
<feature type="region of interest" description="Disordered" evidence="13">
    <location>
        <begin position="513"/>
        <end position="533"/>
    </location>
</feature>
<keyword evidence="5" id="KW-0812">Transmembrane</keyword>